<dbReference type="Pfam" id="PF00486">
    <property type="entry name" value="Trans_reg_C"/>
    <property type="match status" value="1"/>
</dbReference>
<evidence type="ECO:0000256" key="5">
    <source>
        <dbReference type="PROSITE-ProRule" id="PRU00339"/>
    </source>
</evidence>
<keyword evidence="4" id="KW-0804">Transcription</keyword>
<dbReference type="SMART" id="SM01043">
    <property type="entry name" value="BTAD"/>
    <property type="match status" value="1"/>
</dbReference>
<dbReference type="Gene3D" id="1.10.10.10">
    <property type="entry name" value="Winged helix-like DNA-binding domain superfamily/Winged helix DNA-binding domain"/>
    <property type="match status" value="2"/>
</dbReference>
<feature type="repeat" description="TPR" evidence="5">
    <location>
        <begin position="787"/>
        <end position="820"/>
    </location>
</feature>
<feature type="repeat" description="TPR" evidence="5">
    <location>
        <begin position="827"/>
        <end position="860"/>
    </location>
</feature>
<dbReference type="GO" id="GO:0006355">
    <property type="term" value="P:regulation of DNA-templated transcription"/>
    <property type="evidence" value="ECO:0007669"/>
    <property type="project" value="InterPro"/>
</dbReference>
<evidence type="ECO:0000256" key="4">
    <source>
        <dbReference type="ARBA" id="ARBA00023163"/>
    </source>
</evidence>
<feature type="domain" description="OmpR/PhoB-type" evidence="7">
    <location>
        <begin position="1"/>
        <end position="94"/>
    </location>
</feature>
<dbReference type="SUPFAM" id="SSF52540">
    <property type="entry name" value="P-loop containing nucleoside triphosphate hydrolases"/>
    <property type="match status" value="1"/>
</dbReference>
<dbReference type="InterPro" id="IPR016032">
    <property type="entry name" value="Sig_transdc_resp-reg_C-effctor"/>
</dbReference>
<comment type="caution">
    <text evidence="8">The sequence shown here is derived from an EMBL/GenBank/DDBJ whole genome shotgun (WGS) entry which is preliminary data.</text>
</comment>
<dbReference type="InterPro" id="IPR027417">
    <property type="entry name" value="P-loop_NTPase"/>
</dbReference>
<dbReference type="SUPFAM" id="SSF48452">
    <property type="entry name" value="TPR-like"/>
    <property type="match status" value="3"/>
</dbReference>
<keyword evidence="3 6" id="KW-0238">DNA-binding</keyword>
<keyword evidence="5" id="KW-0802">TPR repeat</keyword>
<dbReference type="InterPro" id="IPR011990">
    <property type="entry name" value="TPR-like_helical_dom_sf"/>
</dbReference>
<feature type="repeat" description="TPR" evidence="5">
    <location>
        <begin position="707"/>
        <end position="740"/>
    </location>
</feature>
<feature type="DNA-binding region" description="OmpR/PhoB-type" evidence="6">
    <location>
        <begin position="1"/>
        <end position="94"/>
    </location>
</feature>
<dbReference type="Gene3D" id="3.40.50.300">
    <property type="entry name" value="P-loop containing nucleotide triphosphate hydrolases"/>
    <property type="match status" value="1"/>
</dbReference>
<accession>A0A7W7CBL0</accession>
<keyword evidence="2" id="KW-0805">Transcription regulation</keyword>
<dbReference type="InterPro" id="IPR005158">
    <property type="entry name" value="BTAD"/>
</dbReference>
<organism evidence="8 9">
    <name type="scientific">Crossiella cryophila</name>
    <dbReference type="NCBI Taxonomy" id="43355"/>
    <lineage>
        <taxon>Bacteria</taxon>
        <taxon>Bacillati</taxon>
        <taxon>Actinomycetota</taxon>
        <taxon>Actinomycetes</taxon>
        <taxon>Pseudonocardiales</taxon>
        <taxon>Pseudonocardiaceae</taxon>
        <taxon>Crossiella</taxon>
    </lineage>
</organism>
<dbReference type="GO" id="GO:0000160">
    <property type="term" value="P:phosphorelay signal transduction system"/>
    <property type="evidence" value="ECO:0007669"/>
    <property type="project" value="InterPro"/>
</dbReference>
<keyword evidence="9" id="KW-1185">Reference proteome</keyword>
<evidence type="ECO:0000259" key="7">
    <source>
        <dbReference type="PROSITE" id="PS51755"/>
    </source>
</evidence>
<dbReference type="Proteomes" id="UP000533598">
    <property type="component" value="Unassembled WGS sequence"/>
</dbReference>
<dbReference type="PANTHER" id="PTHR35807:SF1">
    <property type="entry name" value="TRANSCRIPTIONAL REGULATOR REDD"/>
    <property type="match status" value="1"/>
</dbReference>
<comment type="similarity">
    <text evidence="1">Belongs to the AfsR/DnrI/RedD regulatory family.</text>
</comment>
<dbReference type="Pfam" id="PF17874">
    <property type="entry name" value="TPR_MalT"/>
    <property type="match status" value="1"/>
</dbReference>
<dbReference type="PANTHER" id="PTHR35807">
    <property type="entry name" value="TRANSCRIPTIONAL REGULATOR REDD-RELATED"/>
    <property type="match status" value="1"/>
</dbReference>
<dbReference type="GO" id="GO:0043531">
    <property type="term" value="F:ADP binding"/>
    <property type="evidence" value="ECO:0007669"/>
    <property type="project" value="InterPro"/>
</dbReference>
<evidence type="ECO:0000256" key="6">
    <source>
        <dbReference type="PROSITE-ProRule" id="PRU01091"/>
    </source>
</evidence>
<feature type="repeat" description="TPR" evidence="5">
    <location>
        <begin position="747"/>
        <end position="780"/>
    </location>
</feature>
<evidence type="ECO:0000256" key="2">
    <source>
        <dbReference type="ARBA" id="ARBA00023015"/>
    </source>
</evidence>
<proteinExistence type="inferred from homology"/>
<dbReference type="RefSeq" id="WP_185004027.1">
    <property type="nucleotide sequence ID" value="NZ_BAAAUI010000086.1"/>
</dbReference>
<evidence type="ECO:0000256" key="3">
    <source>
        <dbReference type="ARBA" id="ARBA00023125"/>
    </source>
</evidence>
<dbReference type="CDD" id="cd15831">
    <property type="entry name" value="BTAD"/>
    <property type="match status" value="1"/>
</dbReference>
<evidence type="ECO:0000313" key="9">
    <source>
        <dbReference type="Proteomes" id="UP000533598"/>
    </source>
</evidence>
<protein>
    <submittedName>
        <fullName evidence="8">DNA-binding SARP family transcriptional activator/Tfp pilus assembly protein PilF</fullName>
    </submittedName>
</protein>
<dbReference type="Gene3D" id="1.25.40.10">
    <property type="entry name" value="Tetratricopeptide repeat domain"/>
    <property type="match status" value="3"/>
</dbReference>
<dbReference type="AlphaFoldDB" id="A0A7W7CBL0"/>
<dbReference type="PROSITE" id="PS51755">
    <property type="entry name" value="OMPR_PHOB"/>
    <property type="match status" value="1"/>
</dbReference>
<name>A0A7W7CBL0_9PSEU</name>
<reference evidence="8 9" key="1">
    <citation type="submission" date="2020-08" db="EMBL/GenBank/DDBJ databases">
        <title>Sequencing the genomes of 1000 actinobacteria strains.</title>
        <authorList>
            <person name="Klenk H.-P."/>
        </authorList>
    </citation>
    <scope>NUCLEOTIDE SEQUENCE [LARGE SCALE GENOMIC DNA]</scope>
    <source>
        <strain evidence="8 9">DSM 44230</strain>
    </source>
</reference>
<dbReference type="PRINTS" id="PR00364">
    <property type="entry name" value="DISEASERSIST"/>
</dbReference>
<dbReference type="InterPro" id="IPR051677">
    <property type="entry name" value="AfsR-DnrI-RedD_regulator"/>
</dbReference>
<dbReference type="GO" id="GO:0003677">
    <property type="term" value="F:DNA binding"/>
    <property type="evidence" value="ECO:0007669"/>
    <property type="project" value="UniProtKB-UniRule"/>
</dbReference>
<evidence type="ECO:0000313" key="8">
    <source>
        <dbReference type="EMBL" id="MBB4678162.1"/>
    </source>
</evidence>
<dbReference type="EMBL" id="JACHMH010000001">
    <property type="protein sequence ID" value="MBB4678162.1"/>
    <property type="molecule type" value="Genomic_DNA"/>
</dbReference>
<sequence length="1001" mass="108690">MTVEFLVLGSVEARAGGRLLDLGPARQRRVLAALLVEANQAVTTDQLIDRVWGERLPQRAAGTLRSYLTRLRTILTEAGDVGIQRRSGGYVLAVDEHTVDLHRFRHLLAKARASAEDAEQLALFEQAFELWRGEAFADLDTPWFTGVRATLERELVAAELDHADVALRRGRHSELLPRLSAQAERRPLDERLAGQVMVALYRGGRQAEALQAFHHIRTALIEGLGIEPGAELRALHQRILAGDSALSAPTPDAPTANWQSLPRDIDDFTGRDTELDLVLDRLPAVPGASSAVVITAIDGMAGVGKTALAIRAAHQIADRYPDAQLFLDLHAHAEDHQPTDPAAALDSLLRSVGVPGEKIPHDLQARAGLWRKQLAGRKALLVLDNAASAAQVRPLLPGNPECLVLITSRNRLTDLEAAHILSLDVLPDNDATALFARIAGPDRAAAEPAAVAEVVALCGQLPLAIRIAAARLRSRPKWTVEHLATRLRDERRRLGELATGDSGVAAAFALSYQQLTPAQQRLFRLLGLHPGADFDPYAAAALTEDEEFTAEAGLEDLLDVHLLQQQVAGRYRFHDLCRAHARQLLGCGETEDDRQAALGRLCEYYRHTTATAMNALVPVDKHLRPDLPAATLAAPELTNRLQAAGWLEHERANLITTATHGLPEHAAFLSAALQHYLNFRGYYDDGQVLHGKVIELAHAAGDGGLEGQAQYRLGYVYWWQGRYPLALTHLQRGLELAETAGLAGVQGYAQAGLGFTHRRLGRHEQALVHFQRALALAEQAADLSLQGHVLTGMGHTYPCVGRAEQAVEHLRRAVALAESTGDRQVDIGARIGLGAAYRGLGRYEAALAELDRALAVAKDTGDRGLHGYALRQLGDVCLDTGDLSAAGEHYQQALTLARAIGSPGHESEALLGLGETARGTGLFELALDYTRRAEALAGEVGDQFQQAVANRSLARTHLGLGRQREARAHWQRALDLFTELGMREADDIRGELAKLDVERAE</sequence>
<dbReference type="SMART" id="SM00862">
    <property type="entry name" value="Trans_reg_C"/>
    <property type="match status" value="1"/>
</dbReference>
<dbReference type="PROSITE" id="PS50005">
    <property type="entry name" value="TPR"/>
    <property type="match status" value="4"/>
</dbReference>
<dbReference type="InterPro" id="IPR041617">
    <property type="entry name" value="TPR_MalT"/>
</dbReference>
<evidence type="ECO:0000256" key="1">
    <source>
        <dbReference type="ARBA" id="ARBA00005820"/>
    </source>
</evidence>
<dbReference type="SMART" id="SM00028">
    <property type="entry name" value="TPR"/>
    <property type="match status" value="7"/>
</dbReference>
<dbReference type="Pfam" id="PF03704">
    <property type="entry name" value="BTAD"/>
    <property type="match status" value="1"/>
</dbReference>
<dbReference type="InterPro" id="IPR001867">
    <property type="entry name" value="OmpR/PhoB-type_DNA-bd"/>
</dbReference>
<dbReference type="InterPro" id="IPR019734">
    <property type="entry name" value="TPR_rpt"/>
</dbReference>
<gene>
    <name evidence="8" type="ORF">HNR67_004280</name>
</gene>
<dbReference type="SUPFAM" id="SSF46894">
    <property type="entry name" value="C-terminal effector domain of the bipartite response regulators"/>
    <property type="match status" value="1"/>
</dbReference>
<dbReference type="InterPro" id="IPR036388">
    <property type="entry name" value="WH-like_DNA-bd_sf"/>
</dbReference>